<evidence type="ECO:0000313" key="4">
    <source>
        <dbReference type="Proteomes" id="UP000073492"/>
    </source>
</evidence>
<feature type="region of interest" description="Disordered" evidence="1">
    <location>
        <begin position="28"/>
        <end position="102"/>
    </location>
</feature>
<evidence type="ECO:0000313" key="3">
    <source>
        <dbReference type="EMBL" id="KXT13655.1"/>
    </source>
</evidence>
<evidence type="ECO:0000256" key="1">
    <source>
        <dbReference type="SAM" id="MobiDB-lite"/>
    </source>
</evidence>
<dbReference type="Proteomes" id="UP000073492">
    <property type="component" value="Unassembled WGS sequence"/>
</dbReference>
<sequence>MRASLYLAAVFSALALAAPLPLLDLPTYSPSIPSIPEGGKPVGGKEPKGNSQPAVEGGQGANGKSSGLISCASSSGASGPDGSSSSAASSGGLTLNPTINLG</sequence>
<accession>A0A139IG73</accession>
<organism evidence="3 4">
    <name type="scientific">Pseudocercospora musae</name>
    <dbReference type="NCBI Taxonomy" id="113226"/>
    <lineage>
        <taxon>Eukaryota</taxon>
        <taxon>Fungi</taxon>
        <taxon>Dikarya</taxon>
        <taxon>Ascomycota</taxon>
        <taxon>Pezizomycotina</taxon>
        <taxon>Dothideomycetes</taxon>
        <taxon>Dothideomycetidae</taxon>
        <taxon>Mycosphaerellales</taxon>
        <taxon>Mycosphaerellaceae</taxon>
        <taxon>Pseudocercospora</taxon>
    </lineage>
</organism>
<feature type="compositionally biased region" description="Polar residues" evidence="1">
    <location>
        <begin position="93"/>
        <end position="102"/>
    </location>
</feature>
<dbReference type="AlphaFoldDB" id="A0A139IG73"/>
<feature type="signal peptide" evidence="2">
    <location>
        <begin position="1"/>
        <end position="17"/>
    </location>
</feature>
<gene>
    <name evidence="3" type="ORF">AC579_5003</name>
</gene>
<dbReference type="EMBL" id="LFZO01000108">
    <property type="protein sequence ID" value="KXT13655.1"/>
    <property type="molecule type" value="Genomic_DNA"/>
</dbReference>
<protein>
    <submittedName>
        <fullName evidence="3">Uncharacterized protein</fullName>
    </submittedName>
</protein>
<proteinExistence type="predicted"/>
<feature type="chain" id="PRO_5007297420" evidence="2">
    <location>
        <begin position="18"/>
        <end position="102"/>
    </location>
</feature>
<keyword evidence="4" id="KW-1185">Reference proteome</keyword>
<reference evidence="3 4" key="1">
    <citation type="submission" date="2015-07" db="EMBL/GenBank/DDBJ databases">
        <title>Comparative genomics of the Sigatoka disease complex on banana suggests a link between parallel evolutionary changes in Pseudocercospora fijiensis and Pseudocercospora eumusae and increased virulence on the banana host.</title>
        <authorList>
            <person name="Chang T.-C."/>
            <person name="Salvucci A."/>
            <person name="Crous P.W."/>
            <person name="Stergiopoulos I."/>
        </authorList>
    </citation>
    <scope>NUCLEOTIDE SEQUENCE [LARGE SCALE GENOMIC DNA]</scope>
    <source>
        <strain evidence="3 4">CBS 116634</strain>
    </source>
</reference>
<name>A0A139IG73_9PEZI</name>
<evidence type="ECO:0000256" key="2">
    <source>
        <dbReference type="SAM" id="SignalP"/>
    </source>
</evidence>
<keyword evidence="2" id="KW-0732">Signal</keyword>
<feature type="compositionally biased region" description="Low complexity" evidence="1">
    <location>
        <begin position="63"/>
        <end position="92"/>
    </location>
</feature>
<comment type="caution">
    <text evidence="3">The sequence shown here is derived from an EMBL/GenBank/DDBJ whole genome shotgun (WGS) entry which is preliminary data.</text>
</comment>